<dbReference type="InterPro" id="IPR029039">
    <property type="entry name" value="Flavoprotein-like_sf"/>
</dbReference>
<gene>
    <name evidence="3" type="ORF">CQ405_00740</name>
</gene>
<dbReference type="PANTHER" id="PTHR47307">
    <property type="entry name" value="GLUTATHIONE-REGULATED POTASSIUM-EFFLUX SYSTEM ANCILLARY PROTEIN KEFG"/>
    <property type="match status" value="1"/>
</dbReference>
<evidence type="ECO:0000256" key="1">
    <source>
        <dbReference type="ARBA" id="ARBA00023002"/>
    </source>
</evidence>
<dbReference type="GO" id="GO:0010181">
    <property type="term" value="F:FMN binding"/>
    <property type="evidence" value="ECO:0007669"/>
    <property type="project" value="TreeGrafter"/>
</dbReference>
<dbReference type="Gene3D" id="3.40.50.360">
    <property type="match status" value="1"/>
</dbReference>
<keyword evidence="1" id="KW-0560">Oxidoreductase</keyword>
<dbReference type="Proteomes" id="UP000240535">
    <property type="component" value="Unassembled WGS sequence"/>
</dbReference>
<comment type="caution">
    <text evidence="3">The sequence shown here is derived from an EMBL/GenBank/DDBJ whole genome shotgun (WGS) entry which is preliminary data.</text>
</comment>
<evidence type="ECO:0000259" key="2">
    <source>
        <dbReference type="Pfam" id="PF02525"/>
    </source>
</evidence>
<dbReference type="OrthoDB" id="9798454at2"/>
<name>A0A2P8R3M9_9BACT</name>
<reference evidence="4" key="1">
    <citation type="submission" date="2017-10" db="EMBL/GenBank/DDBJ databases">
        <title>Campylobacter species from seals.</title>
        <authorList>
            <person name="Gilbert M.J."/>
            <person name="Zomer A.L."/>
            <person name="Timmerman A.J."/>
            <person name="Duim B."/>
            <person name="Wagenaar J.A."/>
        </authorList>
    </citation>
    <scope>NUCLEOTIDE SEQUENCE [LARGE SCALE GENOMIC DNA]</scope>
    <source>
        <strain evidence="4">17S00004-5</strain>
    </source>
</reference>
<dbReference type="AlphaFoldDB" id="A0A2P8R3M9"/>
<dbReference type="InterPro" id="IPR046980">
    <property type="entry name" value="KefG/KefF"/>
</dbReference>
<accession>A0A2P8R3M9</accession>
<dbReference type="EMBL" id="PDHH01000001">
    <property type="protein sequence ID" value="PSM53110.1"/>
    <property type="molecule type" value="Genomic_DNA"/>
</dbReference>
<evidence type="ECO:0000313" key="4">
    <source>
        <dbReference type="Proteomes" id="UP000240535"/>
    </source>
</evidence>
<dbReference type="GO" id="GO:0009055">
    <property type="term" value="F:electron transfer activity"/>
    <property type="evidence" value="ECO:0007669"/>
    <property type="project" value="TreeGrafter"/>
</dbReference>
<keyword evidence="4" id="KW-1185">Reference proteome</keyword>
<sequence>MKKILINFAHPAKRHSSINKTLIKAVKNLENITINDLYANYPDFLIDVKREQKLCEEHDIIIFQHPLYWYSTPAIVKEWQDLVLEHGWAYGSNAEALKDKIFLEAISAGRDEETYHKDGLNEFTLEEFISPRKITAKICKMTYLPPFCIFGSHRGIDKSKLETYTAEYRKALTALRDEILDLDLAKTKIYLNEDLDSLIKKAV</sequence>
<dbReference type="Pfam" id="PF02525">
    <property type="entry name" value="Flavodoxin_2"/>
    <property type="match status" value="1"/>
</dbReference>
<dbReference type="GO" id="GO:0003955">
    <property type="term" value="F:NAD(P)H dehydrogenase (quinone) activity"/>
    <property type="evidence" value="ECO:0007669"/>
    <property type="project" value="TreeGrafter"/>
</dbReference>
<dbReference type="PANTHER" id="PTHR47307:SF1">
    <property type="entry name" value="GLUTATHIONE-REGULATED POTASSIUM-EFFLUX SYSTEM ANCILLARY PROTEIN KEFG"/>
    <property type="match status" value="1"/>
</dbReference>
<dbReference type="InterPro" id="IPR003680">
    <property type="entry name" value="Flavodoxin_fold"/>
</dbReference>
<proteinExistence type="predicted"/>
<organism evidence="3 4">
    <name type="scientific">Campylobacter blaseri</name>
    <dbReference type="NCBI Taxonomy" id="2042961"/>
    <lineage>
        <taxon>Bacteria</taxon>
        <taxon>Pseudomonadati</taxon>
        <taxon>Campylobacterota</taxon>
        <taxon>Epsilonproteobacteria</taxon>
        <taxon>Campylobacterales</taxon>
        <taxon>Campylobacteraceae</taxon>
        <taxon>Campylobacter</taxon>
    </lineage>
</organism>
<dbReference type="RefSeq" id="WP_106869565.1">
    <property type="nucleotide sequence ID" value="NZ_CP053841.1"/>
</dbReference>
<evidence type="ECO:0000313" key="3">
    <source>
        <dbReference type="EMBL" id="PSM53110.1"/>
    </source>
</evidence>
<feature type="domain" description="Flavodoxin-like fold" evidence="2">
    <location>
        <begin position="2"/>
        <end position="171"/>
    </location>
</feature>
<dbReference type="SUPFAM" id="SSF52218">
    <property type="entry name" value="Flavoproteins"/>
    <property type="match status" value="1"/>
</dbReference>
<protein>
    <submittedName>
        <fullName evidence="3">NAD(P)H oxidoreductase</fullName>
    </submittedName>
</protein>